<dbReference type="InterPro" id="IPR000086">
    <property type="entry name" value="NUDIX_hydrolase_dom"/>
</dbReference>
<evidence type="ECO:0000259" key="1">
    <source>
        <dbReference type="PROSITE" id="PS51462"/>
    </source>
</evidence>
<dbReference type="PANTHER" id="PTHR12992:SF44">
    <property type="entry name" value="NUDIX HYDROLASE DOMAIN-CONTAINING PROTEIN"/>
    <property type="match status" value="1"/>
</dbReference>
<protein>
    <recommendedName>
        <fullName evidence="1">Nudix hydrolase domain-containing protein</fullName>
    </recommendedName>
</protein>
<gene>
    <name evidence="2" type="ORF">NAES01612_LOCUS21329</name>
</gene>
<dbReference type="Gene3D" id="3.90.79.10">
    <property type="entry name" value="Nucleoside Triphosphate Pyrophosphohydrolase"/>
    <property type="match status" value="1"/>
</dbReference>
<accession>A0A7S4UAJ7</accession>
<proteinExistence type="predicted"/>
<organism evidence="2">
    <name type="scientific">Paramoeba aestuarina</name>
    <dbReference type="NCBI Taxonomy" id="180227"/>
    <lineage>
        <taxon>Eukaryota</taxon>
        <taxon>Amoebozoa</taxon>
        <taxon>Discosea</taxon>
        <taxon>Flabellinia</taxon>
        <taxon>Dactylopodida</taxon>
        <taxon>Paramoebidae</taxon>
        <taxon>Paramoeba</taxon>
    </lineage>
</organism>
<sequence length="244" mass="28488">MDSEAKLLSQVKQKLSVYPHHELSPTLYPNNFRSSVCIILRTTANNNNNQRQVEVLFLKRTKRKGDPWSGDVCFPGGHHEEDETEQETCERECYEEIGLNVKNTKKFEYLGRLTDIFVLWTPYIISTFVYLMKEGEENHTEIKLQEGEIAEYRWVPLNHFVNLDANPLNSPLMTRTETLRSRHVPAEKMMFPGVLLPSEKENESEDDEFLVWGLTLSILDKFLYVTNINLTLNCLPIWLHRSNL</sequence>
<dbReference type="GO" id="GO:0010945">
    <property type="term" value="F:coenzyme A diphosphatase activity"/>
    <property type="evidence" value="ECO:0007669"/>
    <property type="project" value="InterPro"/>
</dbReference>
<dbReference type="SUPFAM" id="SSF55811">
    <property type="entry name" value="Nudix"/>
    <property type="match status" value="1"/>
</dbReference>
<name>A0A7S4UAJ7_9EUKA</name>
<dbReference type="InterPro" id="IPR015797">
    <property type="entry name" value="NUDIX_hydrolase-like_dom_sf"/>
</dbReference>
<evidence type="ECO:0000313" key="2">
    <source>
        <dbReference type="EMBL" id="CAE2329026.1"/>
    </source>
</evidence>
<dbReference type="InterPro" id="IPR045121">
    <property type="entry name" value="CoAse"/>
</dbReference>
<dbReference type="AlphaFoldDB" id="A0A7S4UAJ7"/>
<feature type="domain" description="Nudix hydrolase" evidence="1">
    <location>
        <begin position="30"/>
        <end position="181"/>
    </location>
</feature>
<dbReference type="PANTHER" id="PTHR12992">
    <property type="entry name" value="NUDIX HYDROLASE"/>
    <property type="match status" value="1"/>
</dbReference>
<dbReference type="EMBL" id="HBKR01032472">
    <property type="protein sequence ID" value="CAE2329026.1"/>
    <property type="molecule type" value="Transcribed_RNA"/>
</dbReference>
<reference evidence="2" key="1">
    <citation type="submission" date="2021-01" db="EMBL/GenBank/DDBJ databases">
        <authorList>
            <person name="Corre E."/>
            <person name="Pelletier E."/>
            <person name="Niang G."/>
            <person name="Scheremetjew M."/>
            <person name="Finn R."/>
            <person name="Kale V."/>
            <person name="Holt S."/>
            <person name="Cochrane G."/>
            <person name="Meng A."/>
            <person name="Brown T."/>
            <person name="Cohen L."/>
        </authorList>
    </citation>
    <scope>NUCLEOTIDE SEQUENCE</scope>
    <source>
        <strain evidence="2">SoJaBio B1-5/56/2</strain>
    </source>
</reference>
<dbReference type="PROSITE" id="PS51462">
    <property type="entry name" value="NUDIX"/>
    <property type="match status" value="1"/>
</dbReference>
<dbReference type="Pfam" id="PF00293">
    <property type="entry name" value="NUDIX"/>
    <property type="match status" value="1"/>
</dbReference>
<dbReference type="CDD" id="cd03426">
    <property type="entry name" value="NUDIX_CoAse_Nudt7"/>
    <property type="match status" value="1"/>
</dbReference>